<evidence type="ECO:0000313" key="8">
    <source>
        <dbReference type="EMBL" id="MCW5322592.1"/>
    </source>
</evidence>
<dbReference type="Pfam" id="PF01218">
    <property type="entry name" value="Coprogen_oxidas"/>
    <property type="match status" value="1"/>
</dbReference>
<dbReference type="NCBIfam" id="NF003727">
    <property type="entry name" value="PRK05330.1"/>
    <property type="match status" value="1"/>
</dbReference>
<feature type="binding site" evidence="7">
    <location>
        <position position="111"/>
    </location>
    <ligand>
        <name>substrate</name>
    </ligand>
</feature>
<evidence type="ECO:0000256" key="7">
    <source>
        <dbReference type="HAMAP-Rule" id="MF_00333"/>
    </source>
</evidence>
<comment type="pathway">
    <text evidence="1 7">Porphyrin-containing compound metabolism; protoporphyrin-IX biosynthesis; protoporphyrinogen-IX from coproporphyrinogen-III (O2 route): step 1/1.</text>
</comment>
<keyword evidence="4 7" id="KW-0560">Oxidoreductase</keyword>
<dbReference type="PROSITE" id="PS01021">
    <property type="entry name" value="COPROGEN_OXIDASE"/>
    <property type="match status" value="1"/>
</dbReference>
<feature type="site" description="Important for dimerization" evidence="7">
    <location>
        <position position="194"/>
    </location>
</feature>
<dbReference type="HAMAP" id="MF_00333">
    <property type="entry name" value="Coprogen_oxidas"/>
    <property type="match status" value="1"/>
</dbReference>
<feature type="binding site" evidence="7">
    <location>
        <position position="125"/>
    </location>
    <ligand>
        <name>a divalent metal cation</name>
        <dbReference type="ChEBI" id="CHEBI:60240"/>
    </ligand>
</feature>
<feature type="region of interest" description="Important for dimerization" evidence="7">
    <location>
        <begin position="259"/>
        <end position="294"/>
    </location>
</feature>
<dbReference type="PIRSF" id="PIRSF000166">
    <property type="entry name" value="Coproporphyri_ox"/>
    <property type="match status" value="1"/>
</dbReference>
<dbReference type="EMBL" id="QZCW01000003">
    <property type="protein sequence ID" value="MCW5322592.1"/>
    <property type="molecule type" value="Genomic_DNA"/>
</dbReference>
<organism evidence="8 9">
    <name type="scientific">Verminephrobacter aporrectodeae subsp. tuberculatae</name>
    <dbReference type="NCBI Taxonomy" id="1110392"/>
    <lineage>
        <taxon>Bacteria</taxon>
        <taxon>Pseudomonadati</taxon>
        <taxon>Pseudomonadota</taxon>
        <taxon>Betaproteobacteria</taxon>
        <taxon>Burkholderiales</taxon>
        <taxon>Comamonadaceae</taxon>
        <taxon>Verminephrobacter</taxon>
    </lineage>
</organism>
<name>A0ABT3KW67_9BURK</name>
<evidence type="ECO:0000256" key="3">
    <source>
        <dbReference type="ARBA" id="ARBA00011738"/>
    </source>
</evidence>
<comment type="subcellular location">
    <subcellularLocation>
        <location evidence="7">Cytoplasm</location>
    </subcellularLocation>
</comment>
<keyword evidence="6 7" id="KW-0627">Porphyrin biosynthesis</keyword>
<keyword evidence="7" id="KW-0479">Metal-binding</keyword>
<dbReference type="PANTHER" id="PTHR10755:SF0">
    <property type="entry name" value="OXYGEN-DEPENDENT COPROPORPHYRINOGEN-III OXIDASE, MITOCHONDRIAL"/>
    <property type="match status" value="1"/>
</dbReference>
<evidence type="ECO:0000256" key="5">
    <source>
        <dbReference type="ARBA" id="ARBA00023133"/>
    </source>
</evidence>
<dbReference type="PRINTS" id="PR00073">
    <property type="entry name" value="COPRGNOXDASE"/>
</dbReference>
<comment type="cofactor">
    <cofactor evidence="7">
        <name>a divalent metal cation</name>
        <dbReference type="ChEBI" id="CHEBI:60240"/>
    </cofactor>
</comment>
<gene>
    <name evidence="7" type="primary">hemF</name>
    <name evidence="8" type="ORF">D5039_15975</name>
</gene>
<comment type="catalytic activity">
    <reaction evidence="7">
        <text>coproporphyrinogen III + O2 + 2 H(+) = protoporphyrinogen IX + 2 CO2 + 2 H2O</text>
        <dbReference type="Rhea" id="RHEA:18257"/>
        <dbReference type="ChEBI" id="CHEBI:15377"/>
        <dbReference type="ChEBI" id="CHEBI:15378"/>
        <dbReference type="ChEBI" id="CHEBI:15379"/>
        <dbReference type="ChEBI" id="CHEBI:16526"/>
        <dbReference type="ChEBI" id="CHEBI:57307"/>
        <dbReference type="ChEBI" id="CHEBI:57309"/>
        <dbReference type="EC" id="1.3.3.3"/>
    </reaction>
</comment>
<feature type="binding site" evidence="7">
    <location>
        <begin position="277"/>
        <end position="279"/>
    </location>
    <ligand>
        <name>substrate</name>
    </ligand>
</feature>
<comment type="function">
    <text evidence="7">Involved in the heme biosynthesis. Catalyzes the aerobic oxidative decarboxylation of propionate groups of rings A and B of coproporphyrinogen-III to yield the vinyl groups in protoporphyrinogen-IX.</text>
</comment>
<feature type="binding site" evidence="7">
    <location>
        <position position="194"/>
    </location>
    <ligand>
        <name>a divalent metal cation</name>
        <dbReference type="ChEBI" id="CHEBI:60240"/>
    </ligand>
</feature>
<feature type="binding site" evidence="7">
    <location>
        <position position="115"/>
    </location>
    <ligand>
        <name>a divalent metal cation</name>
        <dbReference type="ChEBI" id="CHEBI:60240"/>
    </ligand>
</feature>
<evidence type="ECO:0000256" key="4">
    <source>
        <dbReference type="ARBA" id="ARBA00023002"/>
    </source>
</evidence>
<comment type="caution">
    <text evidence="8">The sequence shown here is derived from an EMBL/GenBank/DDBJ whole genome shotgun (WGS) entry which is preliminary data.</text>
</comment>
<evidence type="ECO:0000313" key="9">
    <source>
        <dbReference type="Proteomes" id="UP001208935"/>
    </source>
</evidence>
<comment type="similarity">
    <text evidence="2 7">Belongs to the aerobic coproporphyrinogen-III oxidase family.</text>
</comment>
<protein>
    <recommendedName>
        <fullName evidence="7">Oxygen-dependent coproporphyrinogen-III oxidase</fullName>
        <shortName evidence="7">CPO</shortName>
        <shortName evidence="7">Coprogen oxidase</shortName>
        <shortName evidence="7">Coproporphyrinogenase</shortName>
        <ecNumber evidence="7">1.3.3.3</ecNumber>
    </recommendedName>
</protein>
<dbReference type="Proteomes" id="UP001208935">
    <property type="component" value="Unassembled WGS sequence"/>
</dbReference>
<keyword evidence="7" id="KW-0963">Cytoplasm</keyword>
<dbReference type="EC" id="1.3.3.3" evidence="7"/>
<evidence type="ECO:0000256" key="1">
    <source>
        <dbReference type="ARBA" id="ARBA00005168"/>
    </source>
</evidence>
<evidence type="ECO:0000256" key="6">
    <source>
        <dbReference type="ARBA" id="ARBA00023244"/>
    </source>
</evidence>
<feature type="active site" description="Proton donor" evidence="7">
    <location>
        <position position="125"/>
    </location>
</feature>
<dbReference type="SUPFAM" id="SSF102886">
    <property type="entry name" value="Coproporphyrinogen III oxidase"/>
    <property type="match status" value="1"/>
</dbReference>
<keyword evidence="9" id="KW-1185">Reference proteome</keyword>
<dbReference type="InterPro" id="IPR001260">
    <property type="entry name" value="Coprogen_oxidase_aer"/>
</dbReference>
<dbReference type="InterPro" id="IPR036406">
    <property type="entry name" value="Coprogen_oxidase_aer_sf"/>
</dbReference>
<reference evidence="9" key="1">
    <citation type="submission" date="2023-07" db="EMBL/GenBank/DDBJ databases">
        <title>Verminephrobacter genomes.</title>
        <authorList>
            <person name="Lund M.B."/>
        </authorList>
    </citation>
    <scope>NUCLEOTIDE SEQUENCE [LARGE SCALE GENOMIC DNA]</scope>
    <source>
        <strain evidence="9">AtM5-05</strain>
    </source>
</reference>
<dbReference type="PANTHER" id="PTHR10755">
    <property type="entry name" value="COPROPORPHYRINOGEN III OXIDASE, MITOCHONDRIAL"/>
    <property type="match status" value="1"/>
</dbReference>
<dbReference type="GO" id="GO:0004109">
    <property type="term" value="F:coproporphyrinogen oxidase activity"/>
    <property type="evidence" value="ECO:0007669"/>
    <property type="project" value="UniProtKB-EC"/>
</dbReference>
<proteinExistence type="inferred from homology"/>
<dbReference type="InterPro" id="IPR018375">
    <property type="entry name" value="Coprogen_oxidase_CS"/>
</dbReference>
<evidence type="ECO:0000256" key="2">
    <source>
        <dbReference type="ARBA" id="ARBA00010644"/>
    </source>
</evidence>
<keyword evidence="5 7" id="KW-0350">Heme biosynthesis</keyword>
<dbReference type="Gene3D" id="3.40.1500.10">
    <property type="entry name" value="Coproporphyrinogen III oxidase, aerobic"/>
    <property type="match status" value="1"/>
</dbReference>
<sequence>MIDAPQHPPTLDTAPAAARVRGYFQGLQARIADALEALEGPAGARLLSDAWSKPPGAALQGDGVTRIMEEGLVFERAGCGFSHVRGARLPPSATERRPELAGAPFEAMGVSLVFHPRNPYVPTVHMNVRMLAAGHPGQAPLRWFGGGMDLTPYYGFEEDAVHFHRCCRAALAPFGADKYPRFKQWCDEYFHLRHRGEQRGVGGVFFDDFSELGFEQGLAMTQSVGDAFLAAYLPIVERRRATPFGARERDFQLYRRGRYVEFNLVWDRGTHFGLQSGGRTESILLSMPPLVSWSYRRPDAADPDEEALTQRFLLPRDWLADEPG</sequence>
<dbReference type="RefSeq" id="WP_265283134.1">
    <property type="nucleotide sequence ID" value="NZ_QZCW01000003.1"/>
</dbReference>
<feature type="binding site" evidence="7">
    <location>
        <begin position="127"/>
        <end position="129"/>
    </location>
    <ligand>
        <name>substrate</name>
    </ligand>
</feature>
<feature type="binding site" evidence="7">
    <location>
        <position position="164"/>
    </location>
    <ligand>
        <name>a divalent metal cation</name>
        <dbReference type="ChEBI" id="CHEBI:60240"/>
    </ligand>
</feature>
<accession>A0ABT3KW67</accession>
<comment type="subunit">
    <text evidence="3 7">Homodimer.</text>
</comment>